<dbReference type="EMBL" id="CP021112">
    <property type="protein sequence ID" value="ARQ02732.1"/>
    <property type="molecule type" value="Genomic_DNA"/>
</dbReference>
<organism evidence="2 3">
    <name type="scientific">Pseudorhodoplanes sinuspersici</name>
    <dbReference type="NCBI Taxonomy" id="1235591"/>
    <lineage>
        <taxon>Bacteria</taxon>
        <taxon>Pseudomonadati</taxon>
        <taxon>Pseudomonadota</taxon>
        <taxon>Alphaproteobacteria</taxon>
        <taxon>Hyphomicrobiales</taxon>
        <taxon>Pseudorhodoplanes</taxon>
    </lineage>
</organism>
<dbReference type="PANTHER" id="PTHR13696">
    <property type="entry name" value="P-LOOP CONTAINING NUCLEOSIDE TRIPHOSPHATE HYDROLASE"/>
    <property type="match status" value="1"/>
</dbReference>
<dbReference type="InterPro" id="IPR050678">
    <property type="entry name" value="DNA_Partitioning_ATPase"/>
</dbReference>
<feature type="domain" description="AAA" evidence="1">
    <location>
        <begin position="2"/>
        <end position="195"/>
    </location>
</feature>
<dbReference type="SUPFAM" id="SSF52540">
    <property type="entry name" value="P-loop containing nucleoside triphosphate hydrolases"/>
    <property type="match status" value="1"/>
</dbReference>
<dbReference type="Proteomes" id="UP000194137">
    <property type="component" value="Chromosome"/>
</dbReference>
<keyword evidence="3" id="KW-1185">Reference proteome</keyword>
<evidence type="ECO:0000259" key="1">
    <source>
        <dbReference type="Pfam" id="PF13614"/>
    </source>
</evidence>
<accession>A0A1W6ZZD5</accession>
<dbReference type="InterPro" id="IPR025669">
    <property type="entry name" value="AAA_dom"/>
</dbReference>
<protein>
    <submittedName>
        <fullName evidence="2">Chromosome partitioning protein</fullName>
    </submittedName>
</protein>
<dbReference type="STRING" id="1235591.CAK95_03925"/>
<reference evidence="2 3" key="1">
    <citation type="submission" date="2017-05" db="EMBL/GenBank/DDBJ databases">
        <title>Full genome sequence of Pseudorhodoplanes sinuspersici.</title>
        <authorList>
            <person name="Dastgheib S.M.M."/>
            <person name="Shavandi M."/>
            <person name="Tirandaz H."/>
        </authorList>
    </citation>
    <scope>NUCLEOTIDE SEQUENCE [LARGE SCALE GENOMIC DNA]</scope>
    <source>
        <strain evidence="2 3">RIPI110</strain>
    </source>
</reference>
<dbReference type="Pfam" id="PF13614">
    <property type="entry name" value="AAA_31"/>
    <property type="match status" value="1"/>
</dbReference>
<proteinExistence type="predicted"/>
<gene>
    <name evidence="2" type="ORF">CAK95_03925</name>
</gene>
<dbReference type="CDD" id="cd02042">
    <property type="entry name" value="ParAB_family"/>
    <property type="match status" value="1"/>
</dbReference>
<name>A0A1W6ZZD5_9HYPH</name>
<dbReference type="PANTHER" id="PTHR13696:SF52">
    <property type="entry name" value="PARA FAMILY PROTEIN CT_582"/>
    <property type="match status" value="1"/>
</dbReference>
<dbReference type="Gene3D" id="3.40.50.300">
    <property type="entry name" value="P-loop containing nucleotide triphosphate hydrolases"/>
    <property type="match status" value="1"/>
</dbReference>
<dbReference type="AlphaFoldDB" id="A0A1W6ZZD5"/>
<dbReference type="InterPro" id="IPR027417">
    <property type="entry name" value="P-loop_NTPase"/>
</dbReference>
<dbReference type="KEGG" id="psin:CAK95_03925"/>
<evidence type="ECO:0000313" key="3">
    <source>
        <dbReference type="Proteomes" id="UP000194137"/>
    </source>
</evidence>
<sequence length="293" mass="32374">MKGGVGKTATVVALAEALAAAEGARVLVIDLDAQANASIVLAGDSYLAAMIRDGRTIDAFLEDYLMRGKKKKFDSCIRDQISEVTHLGQPLQVSLLASSAELRTLELRMIYRLTKKKELNLEEIVGGIWGVIKEQLSRSAKSFDYILIDCAPGISVLTEASIRLADLVIVPTIPDTLSTYGLQAFCKTVWQGQSETAKFYKKPRGALPHVLITRRRPILEHHKTVERMRNEEHADDPSFSVFETEIPERAAIADALAKTGTYPNFTNKWTPAVADILQRLARETKEMLNGSHP</sequence>
<evidence type="ECO:0000313" key="2">
    <source>
        <dbReference type="EMBL" id="ARQ02732.1"/>
    </source>
</evidence>